<dbReference type="HAMAP" id="MF_00579">
    <property type="entry name" value="FTR"/>
    <property type="match status" value="1"/>
</dbReference>
<evidence type="ECO:0000313" key="6">
    <source>
        <dbReference type="EMBL" id="ADV61116.1"/>
    </source>
</evidence>
<dbReference type="InterPro" id="IPR022667">
    <property type="entry name" value="ForMFR_H4MPT_ForTrfase_N"/>
</dbReference>
<dbReference type="NCBIfam" id="NF002554">
    <property type="entry name" value="PRK02114.1"/>
    <property type="match status" value="1"/>
</dbReference>
<dbReference type="EC" id="2.3.1.101" evidence="3"/>
<dbReference type="AlphaFoldDB" id="E8QZI9"/>
<dbReference type="RefSeq" id="WP_013563405.1">
    <property type="nucleotide sequence ID" value="NC_014962.1"/>
</dbReference>
<dbReference type="STRING" id="575540.Isop_0523"/>
<keyword evidence="2 3" id="KW-0808">Transferase</keyword>
<dbReference type="NCBIfam" id="TIGR03119">
    <property type="entry name" value="one_C_fhcD"/>
    <property type="match status" value="1"/>
</dbReference>
<comment type="subcellular location">
    <subcellularLocation>
        <location evidence="3">Cytoplasm</location>
    </subcellularLocation>
</comment>
<dbReference type="GO" id="GO:0030270">
    <property type="term" value="F:formylmethanofuran-tetrahydromethanopterin N-formyltransferase activity"/>
    <property type="evidence" value="ECO:0007669"/>
    <property type="project" value="UniProtKB-UniRule"/>
</dbReference>
<dbReference type="InParanoid" id="E8QZI9"/>
<dbReference type="HOGENOM" id="CLU_081314_0_0_0"/>
<reference evidence="6 7" key="1">
    <citation type="journal article" date="2011" name="Stand. Genomic Sci.">
        <title>Complete genome sequence of Isosphaera pallida type strain (IS1B).</title>
        <authorList>
            <consortium name="US DOE Joint Genome Institute (JGI-PGF)"/>
            <person name="Goker M."/>
            <person name="Cleland D."/>
            <person name="Saunders E."/>
            <person name="Lapidus A."/>
            <person name="Nolan M."/>
            <person name="Lucas S."/>
            <person name="Hammon N."/>
            <person name="Deshpande S."/>
            <person name="Cheng J.F."/>
            <person name="Tapia R."/>
            <person name="Han C."/>
            <person name="Goodwin L."/>
            <person name="Pitluck S."/>
            <person name="Liolios K."/>
            <person name="Pagani I."/>
            <person name="Ivanova N."/>
            <person name="Mavromatis K."/>
            <person name="Pati A."/>
            <person name="Chen A."/>
            <person name="Palaniappan K."/>
            <person name="Land M."/>
            <person name="Hauser L."/>
            <person name="Chang Y.J."/>
            <person name="Jeffries C.D."/>
            <person name="Detter J.C."/>
            <person name="Beck B."/>
            <person name="Woyke T."/>
            <person name="Bristow J."/>
            <person name="Eisen J.A."/>
            <person name="Markowitz V."/>
            <person name="Hugenholtz P."/>
            <person name="Kyrpides N.C."/>
            <person name="Klenk H.P."/>
        </authorList>
    </citation>
    <scope>NUCLEOTIDE SEQUENCE [LARGE SCALE GENOMIC DNA]</scope>
    <source>
        <strain evidence="7">ATCC 43644 / DSM 9630 / IS1B</strain>
    </source>
</reference>
<dbReference type="EMBL" id="CP002353">
    <property type="protein sequence ID" value="ADV61116.1"/>
    <property type="molecule type" value="Genomic_DNA"/>
</dbReference>
<evidence type="ECO:0000313" key="7">
    <source>
        <dbReference type="Proteomes" id="UP000008631"/>
    </source>
</evidence>
<sequence length="309" mass="32992">MSALSTVCGYLAEGIEVEDTFAEAFGMTAARLIVTAETAAWARIAGQTATGYATSVIACDAEAGVERELEPDQTPDGRPGVRLLIFALSRDALEKALVKRVGQCVMTCPTTACYNDWPLDDRAIVVGGKLRYFGDGWQIAKLVGERRFWRMPTMDGEFACEERFGTLKGVAGGNLLFQGTTPTGTLEAATRAVAAIRAQCEDVILPFPGGIARSGSKVGSKYQMLRASVNDAYAPTLRGLVASALPESVQCVYELVIDGLSFDAVAQAMRVGLTQPDFRGLGLARVSAGNYGGKLGPYHFHLRDLLNPP</sequence>
<proteinExistence type="inferred from homology"/>
<dbReference type="InterPro" id="IPR002770">
    <property type="entry name" value="ForMFR_H4MPT_ForTrfase_C"/>
</dbReference>
<comment type="similarity">
    <text evidence="1 3">Belongs to the FTR family.</text>
</comment>
<dbReference type="SUPFAM" id="SSF55112">
    <property type="entry name" value="Formylmethanofuran:tetrahydromethanopterin formyltransferase"/>
    <property type="match status" value="2"/>
</dbReference>
<keyword evidence="3 6" id="KW-0012">Acyltransferase</keyword>
<comment type="pathway">
    <text evidence="3">One-carbon metabolism; formaldehyde degradation; formate from formaldehyde (H(4)MPT route): step 4/5.</text>
</comment>
<keyword evidence="3" id="KW-0963">Cytoplasm</keyword>
<keyword evidence="3" id="KW-0554">One-carbon metabolism</keyword>
<dbReference type="Gene3D" id="3.30.70.520">
    <property type="match status" value="2"/>
</dbReference>
<comment type="subunit">
    <text evidence="3">Homotetramer.</text>
</comment>
<dbReference type="OrthoDB" id="8841169at2"/>
<dbReference type="GO" id="GO:0046294">
    <property type="term" value="P:formaldehyde catabolic process"/>
    <property type="evidence" value="ECO:0007669"/>
    <property type="project" value="UniProtKB-UniRule"/>
</dbReference>
<dbReference type="GO" id="GO:0006730">
    <property type="term" value="P:one-carbon metabolic process"/>
    <property type="evidence" value="ECO:0007669"/>
    <property type="project" value="UniProtKB-UniRule"/>
</dbReference>
<dbReference type="UniPathway" id="UPA00562">
    <property type="reaction ID" value="UER00704"/>
</dbReference>
<organism evidence="6 7">
    <name type="scientific">Isosphaera pallida (strain ATCC 43644 / DSM 9630 / IS1B)</name>
    <dbReference type="NCBI Taxonomy" id="575540"/>
    <lineage>
        <taxon>Bacteria</taxon>
        <taxon>Pseudomonadati</taxon>
        <taxon>Planctomycetota</taxon>
        <taxon>Planctomycetia</taxon>
        <taxon>Isosphaerales</taxon>
        <taxon>Isosphaeraceae</taxon>
        <taxon>Isosphaera</taxon>
    </lineage>
</organism>
<evidence type="ECO:0000256" key="2">
    <source>
        <dbReference type="ARBA" id="ARBA00022679"/>
    </source>
</evidence>
<dbReference type="PIRSF" id="PIRSF006414">
    <property type="entry name" value="Ftr_formyl_trnsf"/>
    <property type="match status" value="1"/>
</dbReference>
<evidence type="ECO:0000259" key="5">
    <source>
        <dbReference type="Pfam" id="PF02741"/>
    </source>
</evidence>
<accession>E8QZI9</accession>
<comment type="catalytic activity">
    <reaction evidence="3">
        <text>N-formylmethanofuran + 5,6,7,8-tetrahydromethanopterin + H(+) = N(5)-formyl-5,6,7,8-tetrahydromethanopterin + methanofuran</text>
        <dbReference type="Rhea" id="RHEA:18061"/>
        <dbReference type="ChEBI" id="CHEBI:15378"/>
        <dbReference type="ChEBI" id="CHEBI:57727"/>
        <dbReference type="ChEBI" id="CHEBI:58018"/>
        <dbReference type="ChEBI" id="CHEBI:58103"/>
        <dbReference type="ChEBI" id="CHEBI:58151"/>
        <dbReference type="EC" id="2.3.1.101"/>
    </reaction>
</comment>
<dbReference type="InterPro" id="IPR014053">
    <property type="entry name" value="ForMFR_H4MPT_ForTrfase"/>
</dbReference>
<evidence type="ECO:0000256" key="1">
    <source>
        <dbReference type="ARBA" id="ARBA00006770"/>
    </source>
</evidence>
<feature type="domain" description="Formylmethanofuran: tetrahydromethanopterin formyltransferase Ftr C-terminal" evidence="5">
    <location>
        <begin position="156"/>
        <end position="305"/>
    </location>
</feature>
<evidence type="ECO:0000256" key="3">
    <source>
        <dbReference type="HAMAP-Rule" id="MF_00579"/>
    </source>
</evidence>
<keyword evidence="7" id="KW-1185">Reference proteome</keyword>
<evidence type="ECO:0000259" key="4">
    <source>
        <dbReference type="Pfam" id="PF01913"/>
    </source>
</evidence>
<dbReference type="Pfam" id="PF02741">
    <property type="entry name" value="FTR_C"/>
    <property type="match status" value="1"/>
</dbReference>
<dbReference type="GO" id="GO:0005737">
    <property type="term" value="C:cytoplasm"/>
    <property type="evidence" value="ECO:0007669"/>
    <property type="project" value="UniProtKB-SubCell"/>
</dbReference>
<dbReference type="KEGG" id="ipa:Isop_0523"/>
<feature type="domain" description="Formylmethanofuran: tetrahydromethanopterin formyltransferase Ftr N-terminal" evidence="4">
    <location>
        <begin position="13"/>
        <end position="152"/>
    </location>
</feature>
<name>E8QZI9_ISOPI</name>
<dbReference type="Pfam" id="PF01913">
    <property type="entry name" value="FTR"/>
    <property type="match status" value="1"/>
</dbReference>
<protein>
    <recommendedName>
        <fullName evidence="3">Formylmethanofuran--tetrahydromethanopterin formyltransferase</fullName>
        <shortName evidence="3">Ftr</shortName>
        <ecNumber evidence="3">2.3.1.101</ecNumber>
    </recommendedName>
    <alternativeName>
        <fullName evidence="3">H4MPT formyltransferase</fullName>
    </alternativeName>
</protein>
<dbReference type="InterPro" id="IPR023447">
    <property type="entry name" value="ForMFR_H4MPT_ForTrfase_fd-like"/>
</dbReference>
<gene>
    <name evidence="3" type="primary">ffsA</name>
    <name evidence="6" type="ordered locus">Isop_0523</name>
</gene>
<dbReference type="eggNOG" id="COG2037">
    <property type="taxonomic scope" value="Bacteria"/>
</dbReference>
<comment type="function">
    <text evidence="3">Catalyzes the transfer of a formyl group from 5-formyl tetrahydromethanopterin (5-formyl-H(4)MPT) to methanofuran (MFR) to produce formylmethanofuran (formyl-MFR) and tetrahydromethanopterin (H(4)MPT).</text>
</comment>
<dbReference type="Proteomes" id="UP000008631">
    <property type="component" value="Chromosome"/>
</dbReference>